<name>A0AAD7IXP2_9AGAR</name>
<evidence type="ECO:0000256" key="6">
    <source>
        <dbReference type="ARBA" id="ARBA00022729"/>
    </source>
</evidence>
<dbReference type="Pfam" id="PF01083">
    <property type="entry name" value="Cutinase"/>
    <property type="match status" value="1"/>
</dbReference>
<dbReference type="Gene3D" id="3.40.50.1820">
    <property type="entry name" value="alpha/beta hydrolase"/>
    <property type="match status" value="1"/>
</dbReference>
<sequence>MKSATFLTSLLSVWLASAATIPVPALQLVARADNTTENQLSGPCRLVTFIFARGTDEDGNVGTIVGPPLIADLRAALGVDGIAAQGVDYDASILGYLEGGSPSGITTMVGLINTAASQCPATKIVIGGYSQGAQLVHKAALQLSATVTARIAAVVMFGDPERVGKTTPPAVGTVNPAIVDSVCHVNDIICTGEGGATQHLNYGEDAPAASAFIVALV</sequence>
<evidence type="ECO:0000256" key="8">
    <source>
        <dbReference type="ARBA" id="ARBA00023157"/>
    </source>
</evidence>
<evidence type="ECO:0000256" key="7">
    <source>
        <dbReference type="ARBA" id="ARBA00022801"/>
    </source>
</evidence>
<proteinExistence type="inferred from homology"/>
<evidence type="ECO:0000256" key="2">
    <source>
        <dbReference type="ARBA" id="ARBA00007534"/>
    </source>
</evidence>
<dbReference type="InterPro" id="IPR029058">
    <property type="entry name" value="AB_hydrolase_fold"/>
</dbReference>
<dbReference type="GO" id="GO:0016052">
    <property type="term" value="P:carbohydrate catabolic process"/>
    <property type="evidence" value="ECO:0007669"/>
    <property type="project" value="TreeGrafter"/>
</dbReference>
<dbReference type="Proteomes" id="UP001215598">
    <property type="component" value="Unassembled WGS sequence"/>
</dbReference>
<protein>
    <recommendedName>
        <fullName evidence="3 12">Cutinase</fullName>
        <ecNumber evidence="3 12">3.1.1.74</ecNumber>
    </recommendedName>
</protein>
<feature type="chain" id="PRO_5041775683" description="Cutinase" evidence="12">
    <location>
        <begin position="19"/>
        <end position="217"/>
    </location>
</feature>
<evidence type="ECO:0000256" key="11">
    <source>
        <dbReference type="PIRSR" id="PIRSR611150-2"/>
    </source>
</evidence>
<dbReference type="SUPFAM" id="SSF53474">
    <property type="entry name" value="alpha/beta-Hydrolases"/>
    <property type="match status" value="1"/>
</dbReference>
<dbReference type="EMBL" id="JARKIB010000058">
    <property type="protein sequence ID" value="KAJ7752625.1"/>
    <property type="molecule type" value="Genomic_DNA"/>
</dbReference>
<dbReference type="GO" id="GO:0050525">
    <property type="term" value="F:cutinase activity"/>
    <property type="evidence" value="ECO:0007669"/>
    <property type="project" value="UniProtKB-UniRule"/>
</dbReference>
<feature type="disulfide bond" evidence="11">
    <location>
        <begin position="44"/>
        <end position="119"/>
    </location>
</feature>
<keyword evidence="14" id="KW-1185">Reference proteome</keyword>
<evidence type="ECO:0000256" key="1">
    <source>
        <dbReference type="ARBA" id="ARBA00004613"/>
    </source>
</evidence>
<keyword evidence="7 12" id="KW-0378">Hydrolase</keyword>
<keyword evidence="4 12" id="KW-0719">Serine esterase</keyword>
<comment type="catalytic activity">
    <reaction evidence="9 12">
        <text>cutin + H2O = cutin monomers.</text>
        <dbReference type="EC" id="3.1.1.74"/>
    </reaction>
</comment>
<comment type="similarity">
    <text evidence="2 12">Belongs to the cutinase family.</text>
</comment>
<keyword evidence="6 12" id="KW-0732">Signal</keyword>
<organism evidence="13 14">
    <name type="scientific">Mycena metata</name>
    <dbReference type="NCBI Taxonomy" id="1033252"/>
    <lineage>
        <taxon>Eukaryota</taxon>
        <taxon>Fungi</taxon>
        <taxon>Dikarya</taxon>
        <taxon>Basidiomycota</taxon>
        <taxon>Agaricomycotina</taxon>
        <taxon>Agaricomycetes</taxon>
        <taxon>Agaricomycetidae</taxon>
        <taxon>Agaricales</taxon>
        <taxon>Marasmiineae</taxon>
        <taxon>Mycenaceae</taxon>
        <taxon>Mycena</taxon>
    </lineage>
</organism>
<keyword evidence="8 11" id="KW-1015">Disulfide bond</keyword>
<dbReference type="PANTHER" id="PTHR48250">
    <property type="entry name" value="CUTINASE 2-RELATED"/>
    <property type="match status" value="1"/>
</dbReference>
<evidence type="ECO:0000256" key="12">
    <source>
        <dbReference type="RuleBase" id="RU361263"/>
    </source>
</evidence>
<feature type="active site" evidence="10">
    <location>
        <position position="187"/>
    </location>
</feature>
<gene>
    <name evidence="13" type="ORF">B0H16DRAFT_1545983</name>
</gene>
<feature type="signal peptide" evidence="12">
    <location>
        <begin position="1"/>
        <end position="18"/>
    </location>
</feature>
<dbReference type="GO" id="GO:0005576">
    <property type="term" value="C:extracellular region"/>
    <property type="evidence" value="ECO:0007669"/>
    <property type="project" value="UniProtKB-SubCell"/>
</dbReference>
<dbReference type="InterPro" id="IPR011150">
    <property type="entry name" value="Cutinase_monf"/>
</dbReference>
<dbReference type="InterPro" id="IPR043580">
    <property type="entry name" value="CUTINASE_1"/>
</dbReference>
<feature type="active site" description="Proton donor/acceptor" evidence="10">
    <location>
        <position position="199"/>
    </location>
</feature>
<dbReference type="AlphaFoldDB" id="A0AAD7IXP2"/>
<evidence type="ECO:0000256" key="10">
    <source>
        <dbReference type="PIRSR" id="PIRSR611150-1"/>
    </source>
</evidence>
<dbReference type="PANTHER" id="PTHR48250:SF2">
    <property type="entry name" value="CUTINASE"/>
    <property type="match status" value="1"/>
</dbReference>
<evidence type="ECO:0000256" key="5">
    <source>
        <dbReference type="ARBA" id="ARBA00022525"/>
    </source>
</evidence>
<reference evidence="13" key="1">
    <citation type="submission" date="2023-03" db="EMBL/GenBank/DDBJ databases">
        <title>Massive genome expansion in bonnet fungi (Mycena s.s.) driven by repeated elements and novel gene families across ecological guilds.</title>
        <authorList>
            <consortium name="Lawrence Berkeley National Laboratory"/>
            <person name="Harder C.B."/>
            <person name="Miyauchi S."/>
            <person name="Viragh M."/>
            <person name="Kuo A."/>
            <person name="Thoen E."/>
            <person name="Andreopoulos B."/>
            <person name="Lu D."/>
            <person name="Skrede I."/>
            <person name="Drula E."/>
            <person name="Henrissat B."/>
            <person name="Morin E."/>
            <person name="Kohler A."/>
            <person name="Barry K."/>
            <person name="LaButti K."/>
            <person name="Morin E."/>
            <person name="Salamov A."/>
            <person name="Lipzen A."/>
            <person name="Mereny Z."/>
            <person name="Hegedus B."/>
            <person name="Baldrian P."/>
            <person name="Stursova M."/>
            <person name="Weitz H."/>
            <person name="Taylor A."/>
            <person name="Grigoriev I.V."/>
            <person name="Nagy L.G."/>
            <person name="Martin F."/>
            <person name="Kauserud H."/>
        </authorList>
    </citation>
    <scope>NUCLEOTIDE SEQUENCE</scope>
    <source>
        <strain evidence="13">CBHHK182m</strain>
    </source>
</reference>
<keyword evidence="5 12" id="KW-0964">Secreted</keyword>
<feature type="disulfide bond" evidence="11">
    <location>
        <begin position="183"/>
        <end position="190"/>
    </location>
</feature>
<feature type="active site" description="Nucleophile" evidence="10">
    <location>
        <position position="130"/>
    </location>
</feature>
<dbReference type="PROSITE" id="PS00155">
    <property type="entry name" value="CUTINASE_1"/>
    <property type="match status" value="1"/>
</dbReference>
<dbReference type="EC" id="3.1.1.74" evidence="3 12"/>
<dbReference type="SMART" id="SM01110">
    <property type="entry name" value="Cutinase"/>
    <property type="match status" value="1"/>
</dbReference>
<evidence type="ECO:0000313" key="14">
    <source>
        <dbReference type="Proteomes" id="UP001215598"/>
    </source>
</evidence>
<evidence type="ECO:0000313" key="13">
    <source>
        <dbReference type="EMBL" id="KAJ7752625.1"/>
    </source>
</evidence>
<comment type="caution">
    <text evidence="13">The sequence shown here is derived from an EMBL/GenBank/DDBJ whole genome shotgun (WGS) entry which is preliminary data.</text>
</comment>
<evidence type="ECO:0000256" key="4">
    <source>
        <dbReference type="ARBA" id="ARBA00022487"/>
    </source>
</evidence>
<evidence type="ECO:0000256" key="3">
    <source>
        <dbReference type="ARBA" id="ARBA00013095"/>
    </source>
</evidence>
<comment type="subcellular location">
    <subcellularLocation>
        <location evidence="1 12">Secreted</location>
    </subcellularLocation>
</comment>
<dbReference type="InterPro" id="IPR000675">
    <property type="entry name" value="Cutinase/axe"/>
</dbReference>
<comment type="function">
    <text evidence="12">Catalyzes the hydrolysis of complex carboxylic polyesters found in the cell wall of plants. Degrades cutin, a macromolecule that forms the structure of the plant cuticle.</text>
</comment>
<accession>A0AAD7IXP2</accession>
<evidence type="ECO:0000256" key="9">
    <source>
        <dbReference type="ARBA" id="ARBA00034045"/>
    </source>
</evidence>